<reference evidence="1 2" key="1">
    <citation type="journal article" date="2022" name="DNA Res.">
        <title>Chromosomal-level genome assembly of the orchid tree Bauhinia variegata (Leguminosae; Cercidoideae) supports the allotetraploid origin hypothesis of Bauhinia.</title>
        <authorList>
            <person name="Zhong Y."/>
            <person name="Chen Y."/>
            <person name="Zheng D."/>
            <person name="Pang J."/>
            <person name="Liu Y."/>
            <person name="Luo S."/>
            <person name="Meng S."/>
            <person name="Qian L."/>
            <person name="Wei D."/>
            <person name="Dai S."/>
            <person name="Zhou R."/>
        </authorList>
    </citation>
    <scope>NUCLEOTIDE SEQUENCE [LARGE SCALE GENOMIC DNA]</scope>
    <source>
        <strain evidence="1">BV-YZ2020</strain>
    </source>
</reference>
<comment type="caution">
    <text evidence="1">The sequence shown here is derived from an EMBL/GenBank/DDBJ whole genome shotgun (WGS) entry which is preliminary data.</text>
</comment>
<protein>
    <submittedName>
        <fullName evidence="1">Uncharacterized protein</fullName>
    </submittedName>
</protein>
<keyword evidence="2" id="KW-1185">Reference proteome</keyword>
<gene>
    <name evidence="1" type="ORF">L6164_014866</name>
</gene>
<dbReference type="EMBL" id="CM039431">
    <property type="protein sequence ID" value="KAI4336327.1"/>
    <property type="molecule type" value="Genomic_DNA"/>
</dbReference>
<accession>A0ACB9NIR6</accession>
<evidence type="ECO:0000313" key="2">
    <source>
        <dbReference type="Proteomes" id="UP000828941"/>
    </source>
</evidence>
<organism evidence="1 2">
    <name type="scientific">Bauhinia variegata</name>
    <name type="common">Purple orchid tree</name>
    <name type="synonym">Phanera variegata</name>
    <dbReference type="NCBI Taxonomy" id="167791"/>
    <lineage>
        <taxon>Eukaryota</taxon>
        <taxon>Viridiplantae</taxon>
        <taxon>Streptophyta</taxon>
        <taxon>Embryophyta</taxon>
        <taxon>Tracheophyta</taxon>
        <taxon>Spermatophyta</taxon>
        <taxon>Magnoliopsida</taxon>
        <taxon>eudicotyledons</taxon>
        <taxon>Gunneridae</taxon>
        <taxon>Pentapetalae</taxon>
        <taxon>rosids</taxon>
        <taxon>fabids</taxon>
        <taxon>Fabales</taxon>
        <taxon>Fabaceae</taxon>
        <taxon>Cercidoideae</taxon>
        <taxon>Cercideae</taxon>
        <taxon>Bauhiniinae</taxon>
        <taxon>Bauhinia</taxon>
    </lineage>
</organism>
<dbReference type="Proteomes" id="UP000828941">
    <property type="component" value="Chromosome 6"/>
</dbReference>
<evidence type="ECO:0000313" key="1">
    <source>
        <dbReference type="EMBL" id="KAI4336327.1"/>
    </source>
</evidence>
<proteinExistence type="predicted"/>
<sequence>MECNKEDAIRAKELAEKKFLEMDIAGAKRFALKAQNLYPNLDGLSQLLATLEVYVSAEKRINGEVDWYKVLGVDPLADDDTIRRRYKKLALNLHPDKNKSVGADGAFKLLSQACKLLLSNKAQKRKRILRSIYEETPNWKSSVPASQNGFFDFFNNGNGKPSEPVIQNGFFHFDNTRNRNSSVPISQNGLLDFFNTGNGKDRTVDHSDPTPTSSVSLKPTFWSICSACKTRFEYQRVYINCNLVCAFCHQHFWAVEASAAPMYHDSSSSSIIYQIQRQKFKSTRLEINSHVLGRMPASACNSSEQLFRSGPLSKPDGICSLSTAASSVPEAHGACVMLSEHLKRRRENSIPTIPPTKEEAHFGKIHAVETTADGSDFQSSCFGSNSVLKADRPRKKRHIYERRVDIHRGEMEISTASRNEVTGCAGSLETGRFNAAGFCKRNGMRGISLVQSRNMLIEKARKEIRSKLKEWGVASESRNLDKLKNTDKEAKEEDKERTRNSFQPGSEESNKFSATMGKNSQSANFGVCASEATDSSSMSVPDPDFHDFDKDRYYALIHSVISLKPFKLKISWLNSKSNDELAPVKWVNSGFPKTTGDFRIGKHVSNGSLNSFSHRINSTRGIRGSIHVYPKKGDTWALYTNWSLDWNEFTADEIIHKYDMAEVLEDYNEEQGVNVAPLVKVAGFKTVFRRHADPRKVRNIPREEMFRFSHQVPSYMLTGQEGLNVPKGCLELDPAALPMELLQVVKEVENSLGQREKGSVEDIPMEGVVAETMEKKESRVENLIVYKRKRIRQRDSSKVASDN</sequence>
<name>A0ACB9NIR6_BAUVA</name>